<feature type="region of interest" description="Disordered" evidence="1">
    <location>
        <begin position="124"/>
        <end position="328"/>
    </location>
</feature>
<dbReference type="EMBL" id="SWFT01000156">
    <property type="protein sequence ID" value="KAA8897479.1"/>
    <property type="molecule type" value="Genomic_DNA"/>
</dbReference>
<accession>A0A642UL80</accession>
<dbReference type="VEuPathDB" id="FungiDB:DIURU_005195"/>
<feature type="compositionally biased region" description="Acidic residues" evidence="1">
    <location>
        <begin position="147"/>
        <end position="163"/>
    </location>
</feature>
<dbReference type="AlphaFoldDB" id="A0A642UL80"/>
<feature type="compositionally biased region" description="Basic and acidic residues" evidence="1">
    <location>
        <begin position="211"/>
        <end position="229"/>
    </location>
</feature>
<dbReference type="OMA" id="RHTKSER"/>
<gene>
    <name evidence="2" type="ORF">DIURU_005195</name>
</gene>
<dbReference type="GO" id="GO:0000462">
    <property type="term" value="P:maturation of SSU-rRNA from tricistronic rRNA transcript (SSU-rRNA, 5.8S rRNA, LSU-rRNA)"/>
    <property type="evidence" value="ECO:0007669"/>
    <property type="project" value="TreeGrafter"/>
</dbReference>
<feature type="compositionally biased region" description="Polar residues" evidence="1">
    <location>
        <begin position="300"/>
        <end position="310"/>
    </location>
</feature>
<dbReference type="OrthoDB" id="203440at2759"/>
<feature type="compositionally biased region" description="Basic and acidic residues" evidence="1">
    <location>
        <begin position="244"/>
        <end position="261"/>
    </location>
</feature>
<name>A0A642UL80_DIURU</name>
<dbReference type="RefSeq" id="XP_034009990.1">
    <property type="nucleotide sequence ID" value="XM_034158150.1"/>
</dbReference>
<organism evidence="2 3">
    <name type="scientific">Diutina rugosa</name>
    <name type="common">Yeast</name>
    <name type="synonym">Candida rugosa</name>
    <dbReference type="NCBI Taxonomy" id="5481"/>
    <lineage>
        <taxon>Eukaryota</taxon>
        <taxon>Fungi</taxon>
        <taxon>Dikarya</taxon>
        <taxon>Ascomycota</taxon>
        <taxon>Saccharomycotina</taxon>
        <taxon>Pichiomycetes</taxon>
        <taxon>Debaryomycetaceae</taxon>
        <taxon>Diutina</taxon>
    </lineage>
</organism>
<dbReference type="Proteomes" id="UP000449547">
    <property type="component" value="Unassembled WGS sequence"/>
</dbReference>
<dbReference type="PANTHER" id="PTHR13237">
    <property type="entry name" value="SOMETHING ABOUT SILENCING PROTEIN 10-RELATED"/>
    <property type="match status" value="1"/>
</dbReference>
<evidence type="ECO:0000313" key="2">
    <source>
        <dbReference type="EMBL" id="KAA8897479.1"/>
    </source>
</evidence>
<evidence type="ECO:0000313" key="3">
    <source>
        <dbReference type="Proteomes" id="UP000449547"/>
    </source>
</evidence>
<protein>
    <submittedName>
        <fullName evidence="2">Uncharacterized protein</fullName>
    </submittedName>
</protein>
<proteinExistence type="predicted"/>
<dbReference type="GeneID" id="54783846"/>
<dbReference type="PANTHER" id="PTHR13237:SF9">
    <property type="entry name" value="NEUROGUIDIN"/>
    <property type="match status" value="1"/>
</dbReference>
<dbReference type="GO" id="GO:0032040">
    <property type="term" value="C:small-subunit processome"/>
    <property type="evidence" value="ECO:0007669"/>
    <property type="project" value="TreeGrafter"/>
</dbReference>
<comment type="caution">
    <text evidence="2">The sequence shown here is derived from an EMBL/GenBank/DDBJ whole genome shotgun (WGS) entry which is preliminary data.</text>
</comment>
<keyword evidence="3" id="KW-1185">Reference proteome</keyword>
<evidence type="ECO:0000256" key="1">
    <source>
        <dbReference type="SAM" id="MobiDB-lite"/>
    </source>
</evidence>
<sequence>MDEILKQMASAMEQAQSVVSAVEIDQDTPEFVRDILDKTGKTEAEGVSLLSLKNQVVLGYVSNAVLAVLEHLQRLDGASYDAAPVERTVVQRVAMEKGVRPLEKKLAYQLDKMLRTYTREHQRVVERQQRAQDAAEGDATTGKGSDVESDGSDAASDSESEDELNFKPDTSATSGAGKAGTTSDKSDGKYRPPKLAAAALPTTDSGIDDANEPKTKKLQSMEEYLREQSDAPSVEASIGSTIVDHGRGGVKTAHDKRREQEIQDYEEANFTRLPEKKTQKSKHHQRRDQMHTFGGEDFSIFNNDRSMSEGTSRKRKAMSAWDRAKRRK</sequence>
<reference evidence="2 3" key="1">
    <citation type="submission" date="2019-07" db="EMBL/GenBank/DDBJ databases">
        <title>Genome assembly of two rare yeast pathogens: Diutina rugosa and Trichomonascus ciferrii.</title>
        <authorList>
            <person name="Mixao V."/>
            <person name="Saus E."/>
            <person name="Hansen A."/>
            <person name="Lass-Flor C."/>
            <person name="Gabaldon T."/>
        </authorList>
    </citation>
    <scope>NUCLEOTIDE SEQUENCE [LARGE SCALE GENOMIC DNA]</scope>
    <source>
        <strain evidence="2 3">CBS 613</strain>
    </source>
</reference>